<dbReference type="SUPFAM" id="SSF81321">
    <property type="entry name" value="Family A G protein-coupled receptor-like"/>
    <property type="match status" value="2"/>
</dbReference>
<keyword evidence="10 11" id="KW-0807">Transducer</keyword>
<dbReference type="GO" id="GO:0001594">
    <property type="term" value="F:trace-amine receptor activity"/>
    <property type="evidence" value="ECO:0007669"/>
    <property type="project" value="TreeGrafter"/>
</dbReference>
<feature type="transmembrane region" description="Helical" evidence="12">
    <location>
        <begin position="510"/>
        <end position="530"/>
    </location>
</feature>
<dbReference type="Gene3D" id="1.20.1070.10">
    <property type="entry name" value="Rhodopsin 7-helix transmembrane proteins"/>
    <property type="match status" value="2"/>
</dbReference>
<gene>
    <name evidence="14" type="primary">taar13c_0</name>
    <name evidence="14" type="ORF">N1851_018575</name>
</gene>
<evidence type="ECO:0000259" key="13">
    <source>
        <dbReference type="PROSITE" id="PS50262"/>
    </source>
</evidence>
<dbReference type="InterPro" id="IPR000276">
    <property type="entry name" value="GPCR_Rhodpsn"/>
</dbReference>
<dbReference type="PROSITE" id="PS00237">
    <property type="entry name" value="G_PROTEIN_RECEP_F1_1"/>
    <property type="match status" value="2"/>
</dbReference>
<keyword evidence="3 11" id="KW-0812">Transmembrane</keyword>
<dbReference type="EMBL" id="JAOPHQ010003420">
    <property type="protein sequence ID" value="KAK0143324.1"/>
    <property type="molecule type" value="Genomic_DNA"/>
</dbReference>
<evidence type="ECO:0000256" key="5">
    <source>
        <dbReference type="ARBA" id="ARBA00023040"/>
    </source>
</evidence>
<keyword evidence="9" id="KW-0325">Glycoprotein</keyword>
<sequence length="920" mass="99482">MASSVTVYGVQPPLPTPACPTTSPVADPCLSDYQPVADPCLSDYQPVADPCLSDYQPRCRAPPACLTTRPLPSPCPPDCLPPLVADPCLPDDPPVQPSLPTPACLTTRLFQPLLPTPACPTTSPVADPCLSDYQPRCRPLPVRLPARCRPLPVRLPARCRPLPVRLPAPLPSPPACLTTRPLPSPCPPDCLPHADWASPLVHSFLHPLHAGSLASSLPILSPMSPLPRSSGAGEGTDLCYPLLLNASCRRTLRPGSQTSLLSVLIFSVALLTVLLNLLVIVSISHFRQLHTPTNLVLMSLAGSDLLIGLLVMPLVAAYFISTCWFLGQWVCTAFNTLTFVLTSASVGSILLISVDRYVAICHPLRYRSEVTAGRAQRAVCLCWAGAVLHNCSILRENLREPGRHSSCRGDCFVVVDVVSGVVDLLVTFLAPVSVVVALYLRVFAAALSQARMMRSSRAAGTTARRSEVKAALNLGVVVVVFLVCFCPYFYPSFAGQDMSDNVAAGSWVGWLLYFNSCLNPLMYAFFYPWFRKAIRLIITLQILQPDSCQATILDSAVDADWASPLVHSFLHPLHAGSLASSLPILSPMSPLPRSSGAGEGTDLCYPLLLNASCRRTLRPGSQTSLLSVLIFSVALLTVLLNLLVIVSISHFRQLHTPTNLVLMSLAGSDLLIGLLVMPVEAAYFISTCWFLGQWVCTAFIALTFVLTSASVGSILLISVDRYVAICHPLRYRSEVTAGRAQRAVCLCWAGAVLHNCSILKENLWEPGRHSSCRGDCLVVVDVVSGVVDLLVTFLAPVSVVVALYLRVFAAALSQARMMRSSRAAGTTARRSEVKAALTLGVVVVVFLVCFCPYFYPSFAGQDTSDNAAAGSWVGWLLYFNSCLNPLMYAFFYPWFRKAIRLIITLQILQPDSCQATILTC</sequence>
<reference evidence="14" key="1">
    <citation type="journal article" date="2023" name="Front. Mar. Sci.">
        <title>A new Merluccius polli reference genome to investigate the effects of global change in West African waters.</title>
        <authorList>
            <person name="Mateo J.L."/>
            <person name="Blanco-Fernandez C."/>
            <person name="Garcia-Vazquez E."/>
            <person name="Machado-Schiaffino G."/>
        </authorList>
    </citation>
    <scope>NUCLEOTIDE SEQUENCE</scope>
    <source>
        <strain evidence="14">C29</strain>
        <tissue evidence="14">Fin</tissue>
    </source>
</reference>
<evidence type="ECO:0000256" key="11">
    <source>
        <dbReference type="RuleBase" id="RU000688"/>
    </source>
</evidence>
<feature type="domain" description="G-protein coupled receptors family 1 profile" evidence="13">
    <location>
        <begin position="640"/>
        <end position="888"/>
    </location>
</feature>
<feature type="transmembrane region" description="Helical" evidence="12">
    <location>
        <begin position="698"/>
        <end position="719"/>
    </location>
</feature>
<dbReference type="GO" id="GO:0005886">
    <property type="term" value="C:plasma membrane"/>
    <property type="evidence" value="ECO:0007669"/>
    <property type="project" value="UniProtKB-SubCell"/>
</dbReference>
<keyword evidence="15" id="KW-1185">Reference proteome</keyword>
<keyword evidence="6 12" id="KW-0472">Membrane</keyword>
<evidence type="ECO:0000256" key="10">
    <source>
        <dbReference type="ARBA" id="ARBA00023224"/>
    </source>
</evidence>
<evidence type="ECO:0000313" key="14">
    <source>
        <dbReference type="EMBL" id="KAK0143324.1"/>
    </source>
</evidence>
<feature type="transmembrane region" description="Helical" evidence="12">
    <location>
        <begin position="833"/>
        <end position="855"/>
    </location>
</feature>
<evidence type="ECO:0000256" key="8">
    <source>
        <dbReference type="ARBA" id="ARBA00023170"/>
    </source>
</evidence>
<feature type="transmembrane region" description="Helical" evidence="12">
    <location>
        <begin position="468"/>
        <end position="490"/>
    </location>
</feature>
<comment type="similarity">
    <text evidence="11">Belongs to the G-protein coupled receptor 1 family.</text>
</comment>
<feature type="transmembrane region" description="Helical" evidence="12">
    <location>
        <begin position="260"/>
        <end position="283"/>
    </location>
</feature>
<dbReference type="PANTHER" id="PTHR24249:SF381">
    <property type="entry name" value="TRACE AMINE ASSOCIATED RECEPTOR 19P-RELATED"/>
    <property type="match status" value="1"/>
</dbReference>
<feature type="transmembrane region" description="Helical" evidence="12">
    <location>
        <begin position="295"/>
        <end position="320"/>
    </location>
</feature>
<feature type="transmembrane region" description="Helical" evidence="12">
    <location>
        <begin position="789"/>
        <end position="812"/>
    </location>
</feature>
<evidence type="ECO:0000313" key="15">
    <source>
        <dbReference type="Proteomes" id="UP001174136"/>
    </source>
</evidence>
<evidence type="ECO:0000256" key="7">
    <source>
        <dbReference type="ARBA" id="ARBA00023157"/>
    </source>
</evidence>
<organism evidence="14 15">
    <name type="scientific">Merluccius polli</name>
    <name type="common">Benguela hake</name>
    <name type="synonym">Merluccius cadenati</name>
    <dbReference type="NCBI Taxonomy" id="89951"/>
    <lineage>
        <taxon>Eukaryota</taxon>
        <taxon>Metazoa</taxon>
        <taxon>Chordata</taxon>
        <taxon>Craniata</taxon>
        <taxon>Vertebrata</taxon>
        <taxon>Euteleostomi</taxon>
        <taxon>Actinopterygii</taxon>
        <taxon>Neopterygii</taxon>
        <taxon>Teleostei</taxon>
        <taxon>Neoteleostei</taxon>
        <taxon>Acanthomorphata</taxon>
        <taxon>Zeiogadaria</taxon>
        <taxon>Gadariae</taxon>
        <taxon>Gadiformes</taxon>
        <taxon>Gadoidei</taxon>
        <taxon>Merlucciidae</taxon>
        <taxon>Merluccius</taxon>
    </lineage>
</organism>
<dbReference type="InterPro" id="IPR017452">
    <property type="entry name" value="GPCR_Rhodpsn_7TM"/>
</dbReference>
<feature type="transmembrane region" description="Helical" evidence="12">
    <location>
        <begin position="875"/>
        <end position="895"/>
    </location>
</feature>
<dbReference type="Pfam" id="PF00001">
    <property type="entry name" value="7tm_1"/>
    <property type="match status" value="2"/>
</dbReference>
<comment type="subcellular location">
    <subcellularLocation>
        <location evidence="1">Cell membrane</location>
        <topology evidence="1">Multi-pass membrane protein</topology>
    </subcellularLocation>
</comment>
<dbReference type="PROSITE" id="PS50262">
    <property type="entry name" value="G_PROTEIN_RECEP_F1_2"/>
    <property type="match status" value="2"/>
</dbReference>
<dbReference type="InterPro" id="IPR050569">
    <property type="entry name" value="TAAR"/>
</dbReference>
<evidence type="ECO:0000256" key="3">
    <source>
        <dbReference type="ARBA" id="ARBA00022692"/>
    </source>
</evidence>
<feature type="domain" description="G-protein coupled receptors family 1 profile" evidence="13">
    <location>
        <begin position="275"/>
        <end position="523"/>
    </location>
</feature>
<dbReference type="AlphaFoldDB" id="A0AA47MN25"/>
<accession>A0AA47MN25</accession>
<keyword evidence="4 12" id="KW-1133">Transmembrane helix</keyword>
<feature type="transmembrane region" description="Helical" evidence="12">
    <location>
        <begin position="670"/>
        <end position="691"/>
    </location>
</feature>
<dbReference type="Proteomes" id="UP001174136">
    <property type="component" value="Unassembled WGS sequence"/>
</dbReference>
<evidence type="ECO:0000256" key="1">
    <source>
        <dbReference type="ARBA" id="ARBA00004651"/>
    </source>
</evidence>
<dbReference type="PANTHER" id="PTHR24249">
    <property type="entry name" value="HISTAMINE RECEPTOR-RELATED G-PROTEIN COUPLED RECEPTOR"/>
    <property type="match status" value="1"/>
</dbReference>
<dbReference type="PRINTS" id="PR00237">
    <property type="entry name" value="GPCRRHODOPSN"/>
</dbReference>
<dbReference type="FunFam" id="1.20.1070.10:FF:000030">
    <property type="entry name" value="trace amine-associated receptor 1"/>
    <property type="match status" value="2"/>
</dbReference>
<comment type="caution">
    <text evidence="14">The sequence shown here is derived from an EMBL/GenBank/DDBJ whole genome shotgun (WGS) entry which is preliminary data.</text>
</comment>
<evidence type="ECO:0000256" key="9">
    <source>
        <dbReference type="ARBA" id="ARBA00023180"/>
    </source>
</evidence>
<feature type="transmembrane region" description="Helical" evidence="12">
    <location>
        <begin position="424"/>
        <end position="447"/>
    </location>
</feature>
<evidence type="ECO:0000256" key="6">
    <source>
        <dbReference type="ARBA" id="ARBA00023136"/>
    </source>
</evidence>
<feature type="transmembrane region" description="Helical" evidence="12">
    <location>
        <begin position="624"/>
        <end position="650"/>
    </location>
</feature>
<protein>
    <submittedName>
        <fullName evidence="14">Trace amine-associated receptor 13c</fullName>
    </submittedName>
</protein>
<proteinExistence type="inferred from homology"/>
<feature type="transmembrane region" description="Helical" evidence="12">
    <location>
        <begin position="326"/>
        <end position="354"/>
    </location>
</feature>
<name>A0AA47MN25_MERPO</name>
<keyword evidence="7" id="KW-1015">Disulfide bond</keyword>
<keyword evidence="2" id="KW-1003">Cell membrane</keyword>
<evidence type="ECO:0000256" key="2">
    <source>
        <dbReference type="ARBA" id="ARBA00022475"/>
    </source>
</evidence>
<keyword evidence="5 11" id="KW-0297">G-protein coupled receptor</keyword>
<keyword evidence="8 11" id="KW-0675">Receptor</keyword>
<evidence type="ECO:0000256" key="4">
    <source>
        <dbReference type="ARBA" id="ARBA00022989"/>
    </source>
</evidence>
<evidence type="ECO:0000256" key="12">
    <source>
        <dbReference type="SAM" id="Phobius"/>
    </source>
</evidence>